<keyword evidence="2" id="KW-1185">Reference proteome</keyword>
<protein>
    <submittedName>
        <fullName evidence="1">Uncharacterized protein</fullName>
    </submittedName>
</protein>
<dbReference type="Proteomes" id="UP000042527">
    <property type="component" value="Unassembled WGS sequence"/>
</dbReference>
<organism evidence="1 2">
    <name type="scientific">Treponema phagedenis</name>
    <dbReference type="NCBI Taxonomy" id="162"/>
    <lineage>
        <taxon>Bacteria</taxon>
        <taxon>Pseudomonadati</taxon>
        <taxon>Spirochaetota</taxon>
        <taxon>Spirochaetia</taxon>
        <taxon>Spirochaetales</taxon>
        <taxon>Treponemataceae</taxon>
        <taxon>Treponema</taxon>
    </lineage>
</organism>
<accession>A0A0B7GV40</accession>
<dbReference type="EMBL" id="CDNC01000011">
    <property type="protein sequence ID" value="CEM61442.1"/>
    <property type="molecule type" value="Genomic_DNA"/>
</dbReference>
<gene>
    <name evidence="1" type="ORF">TPHV1_190049</name>
</gene>
<sequence>MSQTKIEHKKYVRIKLKYIPQSFEKVIYAE</sequence>
<evidence type="ECO:0000313" key="1">
    <source>
        <dbReference type="EMBL" id="CEM61442.1"/>
    </source>
</evidence>
<evidence type="ECO:0000313" key="2">
    <source>
        <dbReference type="Proteomes" id="UP000042527"/>
    </source>
</evidence>
<name>A0A0B7GV40_TREPH</name>
<proteinExistence type="predicted"/>
<reference evidence="2" key="1">
    <citation type="submission" date="2015-01" db="EMBL/GenBank/DDBJ databases">
        <authorList>
            <person name="Manzoor Shahid"/>
            <person name="Zubair Saima"/>
        </authorList>
    </citation>
    <scope>NUCLEOTIDE SEQUENCE [LARGE SCALE GENOMIC DNA]</scope>
    <source>
        <strain evidence="2">V1</strain>
    </source>
</reference>
<dbReference type="AlphaFoldDB" id="A0A0B7GV40"/>